<dbReference type="EMBL" id="CAFZ01000039">
    <property type="protein sequence ID" value="CCA68736.1"/>
    <property type="molecule type" value="Genomic_DNA"/>
</dbReference>
<gene>
    <name evidence="4" type="ORF">PIIN_02600</name>
</gene>
<dbReference type="EC" id="3.1.3.16" evidence="1"/>
<dbReference type="PANTHER" id="PTHR45673">
    <property type="entry name" value="SERINE/THREONINE-PROTEIN PHOSPHATASE 2B CATALYTIC SUBUNIT 1-RELATED"/>
    <property type="match status" value="1"/>
</dbReference>
<comment type="similarity">
    <text evidence="1">Belongs to the PPP phosphatase family.</text>
</comment>
<accession>G4TBQ3</accession>
<evidence type="ECO:0000256" key="2">
    <source>
        <dbReference type="SAM" id="MobiDB-lite"/>
    </source>
</evidence>
<keyword evidence="5" id="KW-1185">Reference proteome</keyword>
<keyword evidence="1" id="KW-0378">Hydrolase</keyword>
<feature type="domain" description="Serine/threonine specific protein phosphatases" evidence="3">
    <location>
        <begin position="169"/>
        <end position="174"/>
    </location>
</feature>
<evidence type="ECO:0000313" key="5">
    <source>
        <dbReference type="Proteomes" id="UP000007148"/>
    </source>
</evidence>
<feature type="region of interest" description="Disordered" evidence="2">
    <location>
        <begin position="517"/>
        <end position="602"/>
    </location>
</feature>
<dbReference type="SMART" id="SM00156">
    <property type="entry name" value="PP2Ac"/>
    <property type="match status" value="1"/>
</dbReference>
<sequence length="618" mass="70827">MPATANRGDPLSIDSLLGGPDVVSHFRPDGKPDFTKRWTKYPPPPPPPTDEQFWLVPGQKPQAAFLRKHFFYEGKLLEHQALWIIREATRILRMEPNVLSVTSPVTICGDIHGQYFDLMRLMEPAIGGSPSKTRYLFLGDYVDRGVFGIECLLMLYSLKINFPNNFLLLRGNHECRRLTDYFTFRLECRRKYSDMLYEAALESFNALPLAAVVDNTLFCVHGGISPSMETVSDILKIDRFQEPPTKGLMCDLLWSDPARDHSHDEITFVENSQRGCSFQYGYKAIRKFLDDNKFRLVIRAHEVEEKGFRRFTTDGQRAHLMTLFSAPNYLDFYGNMGAVMVYEGGKMSVRQFTHAQHPYQLPNFADVFTWSLPFVALKATEMLHALLSVFPEEEYTDSEEDSDMEIDSPDLYAQVAGEPRHIRFKNRASGNSGEDRVPNIKRRESKRFTKFYRILREETEGASELGRKARHPGYANELGQGGPDIRPGTPFKEVRELDMVNERLPEQFIEYQEVANRRSAQNTPNHRPNQVVSEPEAYEEDAIIPRLPSNSGYNPRTRGPQGPGARMYNEYVGNRDGPERRDSVGTTYTSAPSTRRTTWEDKDEIVRGFASMSIRPQQ</sequence>
<dbReference type="GO" id="GO:0033192">
    <property type="term" value="F:calmodulin-dependent protein phosphatase activity"/>
    <property type="evidence" value="ECO:0007669"/>
    <property type="project" value="InterPro"/>
</dbReference>
<dbReference type="STRING" id="1109443.G4TBQ3"/>
<organism evidence="4 5">
    <name type="scientific">Serendipita indica (strain DSM 11827)</name>
    <name type="common">Root endophyte fungus</name>
    <name type="synonym">Piriformospora indica</name>
    <dbReference type="NCBI Taxonomy" id="1109443"/>
    <lineage>
        <taxon>Eukaryota</taxon>
        <taxon>Fungi</taxon>
        <taxon>Dikarya</taxon>
        <taxon>Basidiomycota</taxon>
        <taxon>Agaricomycotina</taxon>
        <taxon>Agaricomycetes</taxon>
        <taxon>Sebacinales</taxon>
        <taxon>Serendipitaceae</taxon>
        <taxon>Serendipita</taxon>
    </lineage>
</organism>
<dbReference type="SUPFAM" id="SSF56300">
    <property type="entry name" value="Metallo-dependent phosphatases"/>
    <property type="match status" value="1"/>
</dbReference>
<name>G4TBQ3_SERID</name>
<protein>
    <recommendedName>
        <fullName evidence="1">Serine/threonine-protein phosphatase</fullName>
        <ecNumber evidence="1">3.1.3.16</ecNumber>
    </recommendedName>
</protein>
<dbReference type="HOGENOM" id="CLU_004962_6_0_1"/>
<dbReference type="PROSITE" id="PS00125">
    <property type="entry name" value="SER_THR_PHOSPHATASE"/>
    <property type="match status" value="1"/>
</dbReference>
<dbReference type="Pfam" id="PF00149">
    <property type="entry name" value="Metallophos"/>
    <property type="match status" value="1"/>
</dbReference>
<dbReference type="InterPro" id="IPR029052">
    <property type="entry name" value="Metallo-depent_PP-like"/>
</dbReference>
<evidence type="ECO:0000259" key="3">
    <source>
        <dbReference type="PROSITE" id="PS00125"/>
    </source>
</evidence>
<evidence type="ECO:0000256" key="1">
    <source>
        <dbReference type="RuleBase" id="RU004273"/>
    </source>
</evidence>
<dbReference type="InterPro" id="IPR004843">
    <property type="entry name" value="Calcineurin-like_PHP"/>
</dbReference>
<dbReference type="PRINTS" id="PR00114">
    <property type="entry name" value="STPHPHTASE"/>
</dbReference>
<dbReference type="InterPro" id="IPR043360">
    <property type="entry name" value="PP2B"/>
</dbReference>
<proteinExistence type="inferred from homology"/>
<dbReference type="eggNOG" id="KOG0375">
    <property type="taxonomic scope" value="Eukaryota"/>
</dbReference>
<feature type="compositionally biased region" description="Polar residues" evidence="2">
    <location>
        <begin position="584"/>
        <end position="596"/>
    </location>
</feature>
<reference evidence="4 5" key="1">
    <citation type="journal article" date="2011" name="PLoS Pathog.">
        <title>Endophytic Life Strategies Decoded by Genome and Transcriptome Analyses of the Mutualistic Root Symbiont Piriformospora indica.</title>
        <authorList>
            <person name="Zuccaro A."/>
            <person name="Lahrmann U."/>
            <person name="Guldener U."/>
            <person name="Langen G."/>
            <person name="Pfiffi S."/>
            <person name="Biedenkopf D."/>
            <person name="Wong P."/>
            <person name="Samans B."/>
            <person name="Grimm C."/>
            <person name="Basiewicz M."/>
            <person name="Murat C."/>
            <person name="Martin F."/>
            <person name="Kogel K.H."/>
        </authorList>
    </citation>
    <scope>NUCLEOTIDE SEQUENCE [LARGE SCALE GENOMIC DNA]</scope>
    <source>
        <strain evidence="4 5">DSM 11827</strain>
    </source>
</reference>
<feature type="compositionally biased region" description="Polar residues" evidence="2">
    <location>
        <begin position="518"/>
        <end position="532"/>
    </location>
</feature>
<dbReference type="Gene3D" id="3.60.21.10">
    <property type="match status" value="1"/>
</dbReference>
<dbReference type="AlphaFoldDB" id="G4TBQ3"/>
<dbReference type="Proteomes" id="UP000007148">
    <property type="component" value="Unassembled WGS sequence"/>
</dbReference>
<comment type="caution">
    <text evidence="4">The sequence shown here is derived from an EMBL/GenBank/DDBJ whole genome shotgun (WGS) entry which is preliminary data.</text>
</comment>
<evidence type="ECO:0000313" key="4">
    <source>
        <dbReference type="EMBL" id="CCA68736.1"/>
    </source>
</evidence>
<dbReference type="InParanoid" id="G4TBQ3"/>
<dbReference type="InterPro" id="IPR006186">
    <property type="entry name" value="Ser/Thr-sp_prot-phosphatase"/>
</dbReference>
<dbReference type="GO" id="GO:0097720">
    <property type="term" value="P:calcineurin-mediated signaling"/>
    <property type="evidence" value="ECO:0007669"/>
    <property type="project" value="InterPro"/>
</dbReference>
<dbReference type="OrthoDB" id="3139055at2759"/>
<comment type="catalytic activity">
    <reaction evidence="1">
        <text>O-phospho-L-threonyl-[protein] + H2O = L-threonyl-[protein] + phosphate</text>
        <dbReference type="Rhea" id="RHEA:47004"/>
        <dbReference type="Rhea" id="RHEA-COMP:11060"/>
        <dbReference type="Rhea" id="RHEA-COMP:11605"/>
        <dbReference type="ChEBI" id="CHEBI:15377"/>
        <dbReference type="ChEBI" id="CHEBI:30013"/>
        <dbReference type="ChEBI" id="CHEBI:43474"/>
        <dbReference type="ChEBI" id="CHEBI:61977"/>
        <dbReference type="EC" id="3.1.3.16"/>
    </reaction>
</comment>